<protein>
    <recommendedName>
        <fullName evidence="3">F-box domain-containing protein</fullName>
    </recommendedName>
</protein>
<dbReference type="AlphaFoldDB" id="A0A9W8MGF1"/>
<evidence type="ECO:0008006" key="3">
    <source>
        <dbReference type="Google" id="ProtNLM"/>
    </source>
</evidence>
<keyword evidence="2" id="KW-1185">Reference proteome</keyword>
<dbReference type="Gene3D" id="3.80.10.10">
    <property type="entry name" value="Ribonuclease Inhibitor"/>
    <property type="match status" value="1"/>
</dbReference>
<sequence>MIDIPPEILASAFEIGVLTWGIRYLPPMCLVCKEWNQVVISTPHLWGIIEVATDSHAKFLLDQIARAKAAPLTVFVSKGALNSHSLAPVIRGLVALSPNWIKATVPRTLLNECRWTDLRDSLLELFITNGSEVADSSLFFDGIPDTQSLHPPALRHLSMDYIYISEPEWDNHLLSPSIQTFKINGGHNGQVSLSSTIDQLSKSPNVRELTIRYLHHEPRLPEKSLVVYLDSLLSLDVEWVEFPSFLLSSISCRSLNTLTIGHSGYLRPIWHDASFDTSFRTLSPFLTQWCDPKFLPTALHALRLEQCIAIEDIPMLIRFLARLPHLAVLSLNDDALDYDPERRGTYTDENDILLALASPTGARSGIGGWLCPSLRVLHVEADIDFQRLLDVVVLRGCNSPEVESTGAGPAKTLWCVIGMTCSEGTRESRELLNSLVEKVYCTCIGCCLDQCAGEDTF</sequence>
<comment type="caution">
    <text evidence="1">The sequence shown here is derived from an EMBL/GenBank/DDBJ whole genome shotgun (WGS) entry which is preliminary data.</text>
</comment>
<dbReference type="EMBL" id="JANBPK010000973">
    <property type="protein sequence ID" value="KAJ2927624.1"/>
    <property type="molecule type" value="Genomic_DNA"/>
</dbReference>
<proteinExistence type="predicted"/>
<feature type="non-terminal residue" evidence="1">
    <location>
        <position position="457"/>
    </location>
</feature>
<dbReference type="Proteomes" id="UP001140091">
    <property type="component" value="Unassembled WGS sequence"/>
</dbReference>
<dbReference type="InterPro" id="IPR032675">
    <property type="entry name" value="LRR_dom_sf"/>
</dbReference>
<dbReference type="SUPFAM" id="SSF52058">
    <property type="entry name" value="L domain-like"/>
    <property type="match status" value="1"/>
</dbReference>
<evidence type="ECO:0000313" key="1">
    <source>
        <dbReference type="EMBL" id="KAJ2927624.1"/>
    </source>
</evidence>
<dbReference type="OrthoDB" id="3062612at2759"/>
<reference evidence="1" key="1">
    <citation type="submission" date="2022-06" db="EMBL/GenBank/DDBJ databases">
        <title>Genome Sequence of Candolleomyces eurysporus.</title>
        <authorList>
            <person name="Buettner E."/>
        </authorList>
    </citation>
    <scope>NUCLEOTIDE SEQUENCE</scope>
    <source>
        <strain evidence="1">VTCC 930004</strain>
    </source>
</reference>
<accession>A0A9W8MGF1</accession>
<gene>
    <name evidence="1" type="ORF">H1R20_g9475</name>
</gene>
<organism evidence="1 2">
    <name type="scientific">Candolleomyces eurysporus</name>
    <dbReference type="NCBI Taxonomy" id="2828524"/>
    <lineage>
        <taxon>Eukaryota</taxon>
        <taxon>Fungi</taxon>
        <taxon>Dikarya</taxon>
        <taxon>Basidiomycota</taxon>
        <taxon>Agaricomycotina</taxon>
        <taxon>Agaricomycetes</taxon>
        <taxon>Agaricomycetidae</taxon>
        <taxon>Agaricales</taxon>
        <taxon>Agaricineae</taxon>
        <taxon>Psathyrellaceae</taxon>
        <taxon>Candolleomyces</taxon>
    </lineage>
</organism>
<name>A0A9W8MGF1_9AGAR</name>
<evidence type="ECO:0000313" key="2">
    <source>
        <dbReference type="Proteomes" id="UP001140091"/>
    </source>
</evidence>